<accession>A0A934NM64</accession>
<sequence>MDMVALALASPRGRFFAANVAYKCSNDDSAYCRPIAPEHVRDVVRAVDIRAVAKLSEWDLLDALSLATDFARYWQPPDEEDVLFADPEVIEALRPVIAAALDSPHARWWVEPVDLENQRYVLHPYSIDQWPESTAPYRPSEDHLKLWLERALQTEARFRQDRVDRPNNTMGGEWWSTPAGGTLSTSRSRDGLGALELMLEEDSSGCGEARVWPVQVHGTPRVYEIANPTDWASLVDSYPFAVPESRRSVWLSTTGERHDWFIPDWLAVAEDYDAVHLSIYGYLTTPGLAIPLSHNPRATVLAGWNPDATWWLNNAVITAEDEPTLWRRSDEGWRKT</sequence>
<comment type="caution">
    <text evidence="1">The sequence shown here is derived from an EMBL/GenBank/DDBJ whole genome shotgun (WGS) entry which is preliminary data.</text>
</comment>
<protein>
    <submittedName>
        <fullName evidence="1">Uncharacterized protein</fullName>
    </submittedName>
</protein>
<name>A0A934NM64_9NOCA</name>
<reference evidence="1" key="1">
    <citation type="submission" date="2020-12" db="EMBL/GenBank/DDBJ databases">
        <title>Antrihabitans popcorni sp. nov. and Antrihabitans auranticaus sp. nov., isolated from a larva cave.</title>
        <authorList>
            <person name="Lee S.D."/>
            <person name="Kim I.S."/>
        </authorList>
    </citation>
    <scope>NUCLEOTIDE SEQUENCE</scope>
    <source>
        <strain evidence="1">YC3-6</strain>
    </source>
</reference>
<gene>
    <name evidence="1" type="ORF">JGU71_02695</name>
</gene>
<dbReference type="EMBL" id="JAEMNV010000001">
    <property type="protein sequence ID" value="MBJ8337783.1"/>
    <property type="molecule type" value="Genomic_DNA"/>
</dbReference>
<keyword evidence="2" id="KW-1185">Reference proteome</keyword>
<dbReference type="RefSeq" id="WP_199701711.1">
    <property type="nucleotide sequence ID" value="NZ_JAEMNV010000001.1"/>
</dbReference>
<evidence type="ECO:0000313" key="2">
    <source>
        <dbReference type="Proteomes" id="UP000655868"/>
    </source>
</evidence>
<evidence type="ECO:0000313" key="1">
    <source>
        <dbReference type="EMBL" id="MBJ8337783.1"/>
    </source>
</evidence>
<organism evidence="1 2">
    <name type="scientific">Antrihabitans stalagmiti</name>
    <dbReference type="NCBI Taxonomy" id="2799499"/>
    <lineage>
        <taxon>Bacteria</taxon>
        <taxon>Bacillati</taxon>
        <taxon>Actinomycetota</taxon>
        <taxon>Actinomycetes</taxon>
        <taxon>Mycobacteriales</taxon>
        <taxon>Nocardiaceae</taxon>
        <taxon>Antrihabitans</taxon>
    </lineage>
</organism>
<dbReference type="AlphaFoldDB" id="A0A934NM64"/>
<dbReference type="Proteomes" id="UP000655868">
    <property type="component" value="Unassembled WGS sequence"/>
</dbReference>
<proteinExistence type="predicted"/>